<evidence type="ECO:0000313" key="2">
    <source>
        <dbReference type="EMBL" id="KAF8709650.1"/>
    </source>
</evidence>
<comment type="caution">
    <text evidence="2">The sequence shown here is derived from an EMBL/GenBank/DDBJ whole genome shotgun (WGS) entry which is preliminary data.</text>
</comment>
<dbReference type="AlphaFoldDB" id="A0A8H7HUU4"/>
<reference evidence="2" key="1">
    <citation type="submission" date="2020-09" db="EMBL/GenBank/DDBJ databases">
        <title>Comparative genome analyses of four rice-infecting Rhizoctonia solani isolates reveal extensive enrichment of homogalacturonan modification genes.</title>
        <authorList>
            <person name="Lee D.-Y."/>
            <person name="Jeon J."/>
            <person name="Kim K.-T."/>
            <person name="Cheong K."/>
            <person name="Song H."/>
            <person name="Choi G."/>
            <person name="Ko J."/>
            <person name="Opiyo S.O."/>
            <person name="Zuo S."/>
            <person name="Madhav S."/>
            <person name="Lee Y.-H."/>
            <person name="Wang G.-L."/>
        </authorList>
    </citation>
    <scope>NUCLEOTIDE SEQUENCE</scope>
    <source>
        <strain evidence="2">AG1-IA WGL</strain>
    </source>
</reference>
<dbReference type="EMBL" id="JACYCD010000048">
    <property type="protein sequence ID" value="KAF8709650.1"/>
    <property type="molecule type" value="Genomic_DNA"/>
</dbReference>
<feature type="non-terminal residue" evidence="2">
    <location>
        <position position="1"/>
    </location>
</feature>
<organism evidence="2 3">
    <name type="scientific">Rhizoctonia solani</name>
    <dbReference type="NCBI Taxonomy" id="456999"/>
    <lineage>
        <taxon>Eukaryota</taxon>
        <taxon>Fungi</taxon>
        <taxon>Dikarya</taxon>
        <taxon>Basidiomycota</taxon>
        <taxon>Agaricomycotina</taxon>
        <taxon>Agaricomycetes</taxon>
        <taxon>Cantharellales</taxon>
        <taxon>Ceratobasidiaceae</taxon>
        <taxon>Rhizoctonia</taxon>
    </lineage>
</organism>
<accession>A0A8H7HUU4</accession>
<evidence type="ECO:0000256" key="1">
    <source>
        <dbReference type="SAM" id="MobiDB-lite"/>
    </source>
</evidence>
<dbReference type="Proteomes" id="UP000602905">
    <property type="component" value="Unassembled WGS sequence"/>
</dbReference>
<sequence length="391" mass="43113">MTRHAVGKATKPLASAVGAQPVSQTQRFSPAFRGRKTSVILDNDQSNNVIVNPKLLKMHKNALPSASTNVSGRQAMTDQEFAWHSDPFRELRMLSSPLRACTLTKRYAPTDHLIRMTATLFAQPGESISSSTPAYIMPSNLHHPRYAPHPRGQGTYIPCSKKAIPLLAGKGRHRGLFPGAEVHPLLEDQITSGLQARCVEEAELVANSLRTTARYKPGEPAAFTVRRLTEVEYELVQNQSRIQDPKVMAVLVVPKVEDDSGTNAKATQKSQFLARGDHFTLGTKAPPIPRIPIYWTSSLFQDPASRTALRKALDSALDSERTAIQTARKSQPKAEELYKAPYEPKSRVAYAICASRRVDAVPLAIAFWRLRLWEGISDNQSSFGRTPTIGG</sequence>
<protein>
    <submittedName>
        <fullName evidence="2">Uncharacterized protein</fullName>
    </submittedName>
</protein>
<proteinExistence type="predicted"/>
<evidence type="ECO:0000313" key="3">
    <source>
        <dbReference type="Proteomes" id="UP000602905"/>
    </source>
</evidence>
<feature type="region of interest" description="Disordered" evidence="1">
    <location>
        <begin position="1"/>
        <end position="28"/>
    </location>
</feature>
<gene>
    <name evidence="2" type="ORF">RHS03_03202</name>
</gene>
<name>A0A8H7HUU4_9AGAM</name>
<dbReference type="OrthoDB" id="3363286at2759"/>